<dbReference type="InterPro" id="IPR001179">
    <property type="entry name" value="PPIase_FKBP_dom"/>
</dbReference>
<protein>
    <recommendedName>
        <fullName evidence="6">Peptidyl-prolyl cis-trans isomerase</fullName>
        <ecNumber evidence="6">5.2.1.8</ecNumber>
    </recommendedName>
</protein>
<comment type="similarity">
    <text evidence="2 6">Belongs to the FKBP-type PPIase family.</text>
</comment>
<dbReference type="EMBL" id="CVRY01000003">
    <property type="protein sequence ID" value="CRL61949.1"/>
    <property type="molecule type" value="Genomic_DNA"/>
</dbReference>
<dbReference type="InterPro" id="IPR046357">
    <property type="entry name" value="PPIase_dom_sf"/>
</dbReference>
<dbReference type="InterPro" id="IPR048261">
    <property type="entry name" value="SlpA/SlyD-like_ins_sf"/>
</dbReference>
<gene>
    <name evidence="8" type="primary">fkpB</name>
    <name evidence="8" type="ORF">BN1804_01723</name>
    <name evidence="9" type="ORF">JFQ69_08500</name>
</gene>
<accession>A0A379EIX3</accession>
<proteinExistence type="inferred from homology"/>
<evidence type="ECO:0000256" key="6">
    <source>
        <dbReference type="RuleBase" id="RU003915"/>
    </source>
</evidence>
<dbReference type="Gene3D" id="3.10.50.40">
    <property type="match status" value="1"/>
</dbReference>
<accession>A0A0G4Q8N7</accession>
<dbReference type="PANTHER" id="PTHR47861:SF4">
    <property type="entry name" value="FKBP-TYPE 16 KDA PEPTIDYL-PROLYL CIS-TRANS ISOMERASE"/>
    <property type="match status" value="1"/>
</dbReference>
<dbReference type="Proteomes" id="UP000619976">
    <property type="component" value="Unassembled WGS sequence"/>
</dbReference>
<comment type="catalytic activity">
    <reaction evidence="1 5 6">
        <text>[protein]-peptidylproline (omega=180) = [protein]-peptidylproline (omega=0)</text>
        <dbReference type="Rhea" id="RHEA:16237"/>
        <dbReference type="Rhea" id="RHEA-COMP:10747"/>
        <dbReference type="Rhea" id="RHEA-COMP:10748"/>
        <dbReference type="ChEBI" id="CHEBI:83833"/>
        <dbReference type="ChEBI" id="CHEBI:83834"/>
        <dbReference type="EC" id="5.2.1.8"/>
    </reaction>
</comment>
<dbReference type="AlphaFoldDB" id="A0A0G4Q8N7"/>
<dbReference type="GeneID" id="76521771"/>
<evidence type="ECO:0000256" key="1">
    <source>
        <dbReference type="ARBA" id="ARBA00000971"/>
    </source>
</evidence>
<organism evidence="8 10">
    <name type="scientific">Proteus penneri</name>
    <dbReference type="NCBI Taxonomy" id="102862"/>
    <lineage>
        <taxon>Bacteria</taxon>
        <taxon>Pseudomonadati</taxon>
        <taxon>Pseudomonadota</taxon>
        <taxon>Gammaproteobacteria</taxon>
        <taxon>Enterobacterales</taxon>
        <taxon>Morganellaceae</taxon>
        <taxon>Proteus</taxon>
    </lineage>
</organism>
<keyword evidence="4 5" id="KW-0413">Isomerase</keyword>
<dbReference type="Proteomes" id="UP000183920">
    <property type="component" value="Unassembled WGS sequence"/>
</dbReference>
<dbReference type="PANTHER" id="PTHR47861">
    <property type="entry name" value="FKBP-TYPE PEPTIDYL-PROLYL CIS-TRANS ISOMERASE SLYD"/>
    <property type="match status" value="1"/>
</dbReference>
<name>A0A0G4Q8N7_9GAMM</name>
<dbReference type="RefSeq" id="WP_006535221.1">
    <property type="nucleotide sequence ID" value="NZ_CAXOKJ010000002.1"/>
</dbReference>
<evidence type="ECO:0000313" key="11">
    <source>
        <dbReference type="Proteomes" id="UP000619976"/>
    </source>
</evidence>
<dbReference type="GO" id="GO:0003755">
    <property type="term" value="F:peptidyl-prolyl cis-trans isomerase activity"/>
    <property type="evidence" value="ECO:0007669"/>
    <property type="project" value="UniProtKB-UniRule"/>
</dbReference>
<reference evidence="10" key="2">
    <citation type="submission" date="2015-06" db="EMBL/GenBank/DDBJ databases">
        <authorList>
            <person name="Urmite Genomes"/>
        </authorList>
    </citation>
    <scope>NUCLEOTIDE SEQUENCE [LARGE SCALE GENOMIC DNA]</scope>
    <source>
        <strain evidence="10">CSUR P1867</strain>
    </source>
</reference>
<evidence type="ECO:0000313" key="8">
    <source>
        <dbReference type="EMBL" id="CRL61949.1"/>
    </source>
</evidence>
<evidence type="ECO:0000256" key="3">
    <source>
        <dbReference type="ARBA" id="ARBA00023110"/>
    </source>
</evidence>
<sequence>MVMQVLNDSAVLLNFTLKLADGSVAESTQAHGKPALFRLGDESLSPALEAELLGLSTGDKKTFTLAGEHLFGKYNPDLIQYFMPSDFAESGVPEAGTIMLFTAMNGSEMPGIVRDVTEDSVTVDFNHPLASEEVTFDIEVVCINPEEETTHANTAG</sequence>
<reference evidence="8" key="1">
    <citation type="submission" date="2015-06" db="EMBL/GenBank/DDBJ databases">
        <authorList>
            <person name="Urmite Genomes Urmite Genomes"/>
        </authorList>
    </citation>
    <scope>NUCLEOTIDE SEQUENCE [LARGE SCALE GENOMIC DNA]</scope>
    <source>
        <strain evidence="8">CSUR P1867</strain>
    </source>
</reference>
<dbReference type="Gene3D" id="2.40.10.330">
    <property type="match status" value="1"/>
</dbReference>
<dbReference type="NCBIfam" id="NF011676">
    <property type="entry name" value="PRK15095.1"/>
    <property type="match status" value="1"/>
</dbReference>
<evidence type="ECO:0000313" key="9">
    <source>
        <dbReference type="EMBL" id="MBJ2117697.1"/>
    </source>
</evidence>
<evidence type="ECO:0000259" key="7">
    <source>
        <dbReference type="PROSITE" id="PS50059"/>
    </source>
</evidence>
<dbReference type="SUPFAM" id="SSF54534">
    <property type="entry name" value="FKBP-like"/>
    <property type="match status" value="1"/>
</dbReference>
<dbReference type="EC" id="5.2.1.8" evidence="6"/>
<keyword evidence="3 5" id="KW-0697">Rotamase</keyword>
<evidence type="ECO:0000256" key="2">
    <source>
        <dbReference type="ARBA" id="ARBA00006577"/>
    </source>
</evidence>
<dbReference type="PROSITE" id="PS50059">
    <property type="entry name" value="FKBP_PPIASE"/>
    <property type="match status" value="1"/>
</dbReference>
<evidence type="ECO:0000313" key="10">
    <source>
        <dbReference type="Proteomes" id="UP000183920"/>
    </source>
</evidence>
<evidence type="ECO:0000256" key="5">
    <source>
        <dbReference type="PROSITE-ProRule" id="PRU00277"/>
    </source>
</evidence>
<reference evidence="9 11" key="3">
    <citation type="submission" date="2020-12" db="EMBL/GenBank/DDBJ databases">
        <title>Enhanced detection system for hospital associated transmission using whole genome sequencing surveillance.</title>
        <authorList>
            <person name="Harrison L.H."/>
            <person name="Van Tyne D."/>
            <person name="Marsh J.W."/>
            <person name="Griffith M.P."/>
            <person name="Snyder D.J."/>
            <person name="Cooper V.S."/>
            <person name="Mustapha M."/>
        </authorList>
    </citation>
    <scope>NUCLEOTIDE SEQUENCE [LARGE SCALE GENOMIC DNA]</scope>
    <source>
        <strain evidence="9 11">PR00195</strain>
    </source>
</reference>
<evidence type="ECO:0000256" key="4">
    <source>
        <dbReference type="ARBA" id="ARBA00023235"/>
    </source>
</evidence>
<feature type="domain" description="PPIase FKBP-type" evidence="7">
    <location>
        <begin position="8"/>
        <end position="108"/>
    </location>
</feature>
<dbReference type="Pfam" id="PF00254">
    <property type="entry name" value="FKBP_C"/>
    <property type="match status" value="1"/>
</dbReference>
<dbReference type="EMBL" id="JAEKCB010000003">
    <property type="protein sequence ID" value="MBJ2117697.1"/>
    <property type="molecule type" value="Genomic_DNA"/>
</dbReference>
<keyword evidence="11" id="KW-1185">Reference proteome</keyword>